<evidence type="ECO:0000313" key="1">
    <source>
        <dbReference type="EMBL" id="CRY84256.1"/>
    </source>
</evidence>
<evidence type="ECO:0000313" key="2">
    <source>
        <dbReference type="Proteomes" id="UP000057820"/>
    </source>
</evidence>
<proteinExistence type="predicted"/>
<dbReference type="RefSeq" id="WP_139337608.1">
    <property type="nucleotide sequence ID" value="NZ_CP031418.1"/>
</dbReference>
<dbReference type="KEGG" id="nfr:ERS450000_05939"/>
<geneLocation type="plasmid" evidence="1">
    <name>2</name>
</geneLocation>
<dbReference type="EMBL" id="LN868939">
    <property type="protein sequence ID" value="CRY84256.1"/>
    <property type="molecule type" value="Genomic_DNA"/>
</dbReference>
<accession>A0A0H5PP72</accession>
<protein>
    <submittedName>
        <fullName evidence="1">Uncharacterized protein</fullName>
    </submittedName>
</protein>
<sequence length="62" mass="6774">MRLPADWTAARASGWSALHHLIHTPCGFRTSMAYDLILDGPFGANDARQVVYGHTCEDGDLS</sequence>
<dbReference type="Proteomes" id="UP000057820">
    <property type="component" value="Plasmid 2"/>
</dbReference>
<name>A0A0H5PP72_NOCFR</name>
<keyword evidence="1" id="KW-0614">Plasmid</keyword>
<organism evidence="1 2">
    <name type="scientific">Nocardia farcinica</name>
    <dbReference type="NCBI Taxonomy" id="37329"/>
    <lineage>
        <taxon>Bacteria</taxon>
        <taxon>Bacillati</taxon>
        <taxon>Actinomycetota</taxon>
        <taxon>Actinomycetes</taxon>
        <taxon>Mycobacteriales</taxon>
        <taxon>Nocardiaceae</taxon>
        <taxon>Nocardia</taxon>
    </lineage>
</organism>
<dbReference type="AlphaFoldDB" id="A0A0H5PP72"/>
<gene>
    <name evidence="1" type="ORF">ERS450000_05939</name>
</gene>
<reference evidence="2" key="1">
    <citation type="submission" date="2015-03" db="EMBL/GenBank/DDBJ databases">
        <authorList>
            <consortium name="Pathogen Informatics"/>
        </authorList>
    </citation>
    <scope>NUCLEOTIDE SEQUENCE [LARGE SCALE GENOMIC DNA]</scope>
    <source>
        <strain evidence="2">NCTC11134</strain>
        <plasmid evidence="2">2</plasmid>
    </source>
</reference>